<dbReference type="SUPFAM" id="SSF52949">
    <property type="entry name" value="Macro domain-like"/>
    <property type="match status" value="1"/>
</dbReference>
<evidence type="ECO:0000256" key="4">
    <source>
        <dbReference type="ARBA" id="ARBA00022438"/>
    </source>
</evidence>
<name>A0A2S7ITY1_9BACT</name>
<keyword evidence="6 8" id="KW-0378">Hydrolase</keyword>
<dbReference type="EMBL" id="PTRA01000001">
    <property type="protein sequence ID" value="PQA61116.1"/>
    <property type="molecule type" value="Genomic_DNA"/>
</dbReference>
<dbReference type="EC" id="3.4.11.1" evidence="8"/>
<dbReference type="SUPFAM" id="SSF53187">
    <property type="entry name" value="Zn-dependent exopeptidases"/>
    <property type="match status" value="1"/>
</dbReference>
<comment type="function">
    <text evidence="8">Presumably involved in the processing and regular turnover of intracellular proteins. Catalyzes the removal of unsubstituted N-terminal amino acids from various peptides.</text>
</comment>
<dbReference type="PANTHER" id="PTHR11963">
    <property type="entry name" value="LEUCINE AMINOPEPTIDASE-RELATED"/>
    <property type="match status" value="1"/>
</dbReference>
<keyword evidence="8" id="KW-0479">Metal-binding</keyword>
<dbReference type="Pfam" id="PF00883">
    <property type="entry name" value="Peptidase_M17"/>
    <property type="match status" value="1"/>
</dbReference>
<feature type="active site" evidence="8">
    <location>
        <position position="258"/>
    </location>
</feature>
<dbReference type="GO" id="GO:0030145">
    <property type="term" value="F:manganese ion binding"/>
    <property type="evidence" value="ECO:0007669"/>
    <property type="project" value="UniProtKB-UniRule"/>
</dbReference>
<sequence length="487" mass="52476">MKIQTVSDFSATIQALIIPVQLETLEPTLAVLTEQTAVPLALLQAEVTGKKGEIQTFFTTTGLRIYVLGLGTNPGSGEIIKAFRSLVFKNKDKLPETLGVDLSTLPAAWAEFVVNGIWLASYNFGLYKTDEVKPSPLFSGTLELRHSEDLSDFIQKGEILAKTQLRVFPLLNAPANFKTPQTLASWAMHSGDAHGFKVRVYDAGECQSLGLMALLAVGQGSRNEPEFIVMEYEGTGASQTVALVGKGVTFDTGGISIKPSENMHLMKSDMGGAAAVLGTMEAVARLKLPVRLIGIVPTTENSVDGESMKPGDVITSYAGKTIEVTDTDAEGRLILADGLAYAIKNFNPDVVIDLATLTGSIIRTLGYHAAGMFTENNSLGKQLKRAGEHTGERLWRLPMWEAYADHLKSDVADIRNFSGLPHSQAIAAAKFLEVFTNEHPAWVHLDIAGTAYGDTDFAPQRAGTAYGVRLLVEFLEQLVSEEASATV</sequence>
<protein>
    <recommendedName>
        <fullName evidence="8">Probable cytosol aminopeptidase</fullName>
        <ecNumber evidence="8">3.4.11.1</ecNumber>
    </recommendedName>
    <alternativeName>
        <fullName evidence="8">Leucine aminopeptidase</fullName>
        <shortName evidence="8">LAP</shortName>
        <ecNumber evidence="8">3.4.11.10</ecNumber>
    </alternativeName>
    <alternativeName>
        <fullName evidence="8">Leucyl aminopeptidase</fullName>
    </alternativeName>
</protein>
<comment type="similarity">
    <text evidence="3 8">Belongs to the peptidase M17 family.</text>
</comment>
<evidence type="ECO:0000256" key="2">
    <source>
        <dbReference type="ARBA" id="ARBA00000967"/>
    </source>
</evidence>
<evidence type="ECO:0000256" key="7">
    <source>
        <dbReference type="ARBA" id="ARBA00023211"/>
    </source>
</evidence>
<feature type="binding site" evidence="8">
    <location>
        <position position="251"/>
    </location>
    <ligand>
        <name>Mn(2+)</name>
        <dbReference type="ChEBI" id="CHEBI:29035"/>
        <label>1</label>
    </ligand>
</feature>
<dbReference type="InterPro" id="IPR023042">
    <property type="entry name" value="Peptidase_M17_leu_NH2_pept"/>
</dbReference>
<dbReference type="AlphaFoldDB" id="A0A2S7ITY1"/>
<dbReference type="PANTHER" id="PTHR11963:SF23">
    <property type="entry name" value="CYTOSOL AMINOPEPTIDASE"/>
    <property type="match status" value="1"/>
</dbReference>
<gene>
    <name evidence="8" type="primary">pepA</name>
    <name evidence="10" type="ORF">C5O19_14670</name>
</gene>
<feature type="binding site" evidence="8">
    <location>
        <position position="246"/>
    </location>
    <ligand>
        <name>Mn(2+)</name>
        <dbReference type="ChEBI" id="CHEBI:29035"/>
        <label>2</label>
    </ligand>
</feature>
<feature type="binding site" evidence="8">
    <location>
        <position position="330"/>
    </location>
    <ligand>
        <name>Mn(2+)</name>
        <dbReference type="ChEBI" id="CHEBI:29035"/>
        <label>1</label>
    </ligand>
</feature>
<accession>A0A2S7ITY1</accession>
<keyword evidence="8" id="KW-0963">Cytoplasm</keyword>
<evidence type="ECO:0000256" key="5">
    <source>
        <dbReference type="ARBA" id="ARBA00022670"/>
    </source>
</evidence>
<organism evidence="10 11">
    <name type="scientific">Siphonobacter curvatus</name>
    <dbReference type="NCBI Taxonomy" id="2094562"/>
    <lineage>
        <taxon>Bacteria</taxon>
        <taxon>Pseudomonadati</taxon>
        <taxon>Bacteroidota</taxon>
        <taxon>Cytophagia</taxon>
        <taxon>Cytophagales</taxon>
        <taxon>Cytophagaceae</taxon>
        <taxon>Siphonobacter</taxon>
    </lineage>
</organism>
<dbReference type="EC" id="3.4.11.10" evidence="8"/>
<feature type="active site" evidence="8">
    <location>
        <position position="332"/>
    </location>
</feature>
<feature type="binding site" evidence="8">
    <location>
        <position position="269"/>
    </location>
    <ligand>
        <name>Mn(2+)</name>
        <dbReference type="ChEBI" id="CHEBI:29035"/>
        <label>2</label>
    </ligand>
</feature>
<comment type="subcellular location">
    <subcellularLocation>
        <location evidence="8">Cytoplasm</location>
    </subcellularLocation>
</comment>
<dbReference type="GO" id="GO:0005737">
    <property type="term" value="C:cytoplasm"/>
    <property type="evidence" value="ECO:0007669"/>
    <property type="project" value="UniProtKB-SubCell"/>
</dbReference>
<dbReference type="InterPro" id="IPR043472">
    <property type="entry name" value="Macro_dom-like"/>
</dbReference>
<feature type="binding site" evidence="8">
    <location>
        <position position="328"/>
    </location>
    <ligand>
        <name>Mn(2+)</name>
        <dbReference type="ChEBI" id="CHEBI:29035"/>
        <label>1</label>
    </ligand>
</feature>
<dbReference type="OrthoDB" id="9809354at2"/>
<evidence type="ECO:0000256" key="1">
    <source>
        <dbReference type="ARBA" id="ARBA00000135"/>
    </source>
</evidence>
<comment type="catalytic activity">
    <reaction evidence="2 8">
        <text>Release of an N-terminal amino acid, preferentially leucine, but not glutamic or aspartic acids.</text>
        <dbReference type="EC" id="3.4.11.10"/>
    </reaction>
</comment>
<comment type="cofactor">
    <cofactor evidence="8">
        <name>Mn(2+)</name>
        <dbReference type="ChEBI" id="CHEBI:29035"/>
    </cofactor>
    <text evidence="8">Binds 2 manganese ions per subunit.</text>
</comment>
<dbReference type="Proteomes" id="UP000239590">
    <property type="component" value="Unassembled WGS sequence"/>
</dbReference>
<comment type="caution">
    <text evidence="10">The sequence shown here is derived from an EMBL/GenBank/DDBJ whole genome shotgun (WGS) entry which is preliminary data.</text>
</comment>
<dbReference type="InterPro" id="IPR000819">
    <property type="entry name" value="Peptidase_M17_C"/>
</dbReference>
<evidence type="ECO:0000313" key="11">
    <source>
        <dbReference type="Proteomes" id="UP000239590"/>
    </source>
</evidence>
<dbReference type="CDD" id="cd00433">
    <property type="entry name" value="Peptidase_M17"/>
    <property type="match status" value="1"/>
</dbReference>
<feature type="domain" description="Cytosol aminopeptidase" evidence="9">
    <location>
        <begin position="170"/>
        <end position="472"/>
    </location>
</feature>
<comment type="catalytic activity">
    <reaction evidence="1 8">
        <text>Release of an N-terminal amino acid, Xaa-|-Yaa-, in which Xaa is preferably Leu, but may be other amino acids including Pro although not Arg or Lys, and Yaa may be Pro. Amino acid amides and methyl esters are also readily hydrolyzed, but rates on arylamides are exceedingly low.</text>
        <dbReference type="EC" id="3.4.11.1"/>
    </reaction>
</comment>
<dbReference type="HAMAP" id="MF_00181">
    <property type="entry name" value="Cytosol_peptidase_M17"/>
    <property type="match status" value="1"/>
</dbReference>
<evidence type="ECO:0000259" key="9">
    <source>
        <dbReference type="Pfam" id="PF00883"/>
    </source>
</evidence>
<dbReference type="PRINTS" id="PR00481">
    <property type="entry name" value="LAMNOPPTDASE"/>
</dbReference>
<feature type="binding site" evidence="8">
    <location>
        <position position="251"/>
    </location>
    <ligand>
        <name>Mn(2+)</name>
        <dbReference type="ChEBI" id="CHEBI:29035"/>
        <label>2</label>
    </ligand>
</feature>
<keyword evidence="4 8" id="KW-0031">Aminopeptidase</keyword>
<evidence type="ECO:0000256" key="8">
    <source>
        <dbReference type="HAMAP-Rule" id="MF_00181"/>
    </source>
</evidence>
<feature type="binding site" evidence="8">
    <location>
        <position position="330"/>
    </location>
    <ligand>
        <name>Mn(2+)</name>
        <dbReference type="ChEBI" id="CHEBI:29035"/>
        <label>2</label>
    </ligand>
</feature>
<reference evidence="11" key="1">
    <citation type="submission" date="2018-02" db="EMBL/GenBank/DDBJ databases">
        <title>Genome sequencing of Solimonas sp. HR-BB.</title>
        <authorList>
            <person name="Lee Y."/>
            <person name="Jeon C.O."/>
        </authorList>
    </citation>
    <scope>NUCLEOTIDE SEQUENCE [LARGE SCALE GENOMIC DNA]</scope>
    <source>
        <strain evidence="11">HR-U</strain>
    </source>
</reference>
<evidence type="ECO:0000256" key="3">
    <source>
        <dbReference type="ARBA" id="ARBA00009528"/>
    </source>
</evidence>
<dbReference type="GO" id="GO:0006508">
    <property type="term" value="P:proteolysis"/>
    <property type="evidence" value="ECO:0007669"/>
    <property type="project" value="UniProtKB-KW"/>
</dbReference>
<dbReference type="InterPro" id="IPR011356">
    <property type="entry name" value="Leucine_aapep/pepB"/>
</dbReference>
<evidence type="ECO:0000256" key="6">
    <source>
        <dbReference type="ARBA" id="ARBA00022801"/>
    </source>
</evidence>
<proteinExistence type="inferred from homology"/>
<keyword evidence="5 8" id="KW-0645">Protease</keyword>
<evidence type="ECO:0000313" key="10">
    <source>
        <dbReference type="EMBL" id="PQA61116.1"/>
    </source>
</evidence>
<dbReference type="Gene3D" id="3.40.220.10">
    <property type="entry name" value="Leucine Aminopeptidase, subunit E, domain 1"/>
    <property type="match status" value="1"/>
</dbReference>
<dbReference type="RefSeq" id="WP_104714124.1">
    <property type="nucleotide sequence ID" value="NZ_PTRA01000001.1"/>
</dbReference>
<dbReference type="GO" id="GO:0070006">
    <property type="term" value="F:metalloaminopeptidase activity"/>
    <property type="evidence" value="ECO:0007669"/>
    <property type="project" value="InterPro"/>
</dbReference>
<keyword evidence="11" id="KW-1185">Reference proteome</keyword>
<keyword evidence="7 8" id="KW-0464">Manganese</keyword>
<dbReference type="Gene3D" id="3.40.630.10">
    <property type="entry name" value="Zn peptidases"/>
    <property type="match status" value="1"/>
</dbReference>